<sequence length="93" mass="10242">QLKGSVNLTSLQIDASFSVRIPIIGTFQLASFQGNLIEGVKFTFGISGILSGEARVYLKDKWLWLDLSATVFGSKYGPLSIKLIPLPYVFNVF</sequence>
<dbReference type="OMA" id="TILGSHY"/>
<dbReference type="GeneID" id="19208513"/>
<proteinExistence type="predicted"/>
<dbReference type="EMBL" id="JH711590">
    <property type="protein sequence ID" value="EIW74806.1"/>
    <property type="molecule type" value="Genomic_DNA"/>
</dbReference>
<keyword evidence="2" id="KW-1185">Reference proteome</keyword>
<reference evidence="2" key="1">
    <citation type="journal article" date="2012" name="Science">
        <title>The Paleozoic origin of enzymatic lignin decomposition reconstructed from 31 fungal genomes.</title>
        <authorList>
            <person name="Floudas D."/>
            <person name="Binder M."/>
            <person name="Riley R."/>
            <person name="Barry K."/>
            <person name="Blanchette R.A."/>
            <person name="Henrissat B."/>
            <person name="Martinez A.T."/>
            <person name="Otillar R."/>
            <person name="Spatafora J.W."/>
            <person name="Yadav J.S."/>
            <person name="Aerts A."/>
            <person name="Benoit I."/>
            <person name="Boyd A."/>
            <person name="Carlson A."/>
            <person name="Copeland A."/>
            <person name="Coutinho P.M."/>
            <person name="de Vries R.P."/>
            <person name="Ferreira P."/>
            <person name="Findley K."/>
            <person name="Foster B."/>
            <person name="Gaskell J."/>
            <person name="Glotzer D."/>
            <person name="Gorecki P."/>
            <person name="Heitman J."/>
            <person name="Hesse C."/>
            <person name="Hori C."/>
            <person name="Igarashi K."/>
            <person name="Jurgens J.A."/>
            <person name="Kallen N."/>
            <person name="Kersten P."/>
            <person name="Kohler A."/>
            <person name="Kuees U."/>
            <person name="Kumar T.K.A."/>
            <person name="Kuo A."/>
            <person name="LaButti K."/>
            <person name="Larrondo L.F."/>
            <person name="Lindquist E."/>
            <person name="Ling A."/>
            <person name="Lombard V."/>
            <person name="Lucas S."/>
            <person name="Lundell T."/>
            <person name="Martin R."/>
            <person name="McLaughlin D.J."/>
            <person name="Morgenstern I."/>
            <person name="Morin E."/>
            <person name="Murat C."/>
            <person name="Nagy L.G."/>
            <person name="Nolan M."/>
            <person name="Ohm R.A."/>
            <person name="Patyshakuliyeva A."/>
            <person name="Rokas A."/>
            <person name="Ruiz-Duenas F.J."/>
            <person name="Sabat G."/>
            <person name="Salamov A."/>
            <person name="Samejima M."/>
            <person name="Schmutz J."/>
            <person name="Slot J.C."/>
            <person name="St John F."/>
            <person name="Stenlid J."/>
            <person name="Sun H."/>
            <person name="Sun S."/>
            <person name="Syed K."/>
            <person name="Tsang A."/>
            <person name="Wiebenga A."/>
            <person name="Young D."/>
            <person name="Pisabarro A."/>
            <person name="Eastwood D.C."/>
            <person name="Martin F."/>
            <person name="Cullen D."/>
            <person name="Grigoriev I.V."/>
            <person name="Hibbett D.S."/>
        </authorList>
    </citation>
    <scope>NUCLEOTIDE SEQUENCE [LARGE SCALE GENOMIC DNA]</scope>
    <source>
        <strain evidence="2">RWD-64-598 SS2</strain>
    </source>
</reference>
<gene>
    <name evidence="1" type="ORF">CONPUDRAFT_66572</name>
</gene>
<comment type="caution">
    <text evidence="1">The sequence shown here is derived from an EMBL/GenBank/DDBJ whole genome shotgun (WGS) entry which is preliminary data.</text>
</comment>
<accession>A0A5M3M7B2</accession>
<organism evidence="1 2">
    <name type="scientific">Coniophora puteana (strain RWD-64-598)</name>
    <name type="common">Brown rot fungus</name>
    <dbReference type="NCBI Taxonomy" id="741705"/>
    <lineage>
        <taxon>Eukaryota</taxon>
        <taxon>Fungi</taxon>
        <taxon>Dikarya</taxon>
        <taxon>Basidiomycota</taxon>
        <taxon>Agaricomycotina</taxon>
        <taxon>Agaricomycetes</taxon>
        <taxon>Agaricomycetidae</taxon>
        <taxon>Boletales</taxon>
        <taxon>Coniophorineae</taxon>
        <taxon>Coniophoraceae</taxon>
        <taxon>Coniophora</taxon>
    </lineage>
</organism>
<name>A0A5M3M7B2_CONPW</name>
<evidence type="ECO:0000313" key="1">
    <source>
        <dbReference type="EMBL" id="EIW74806.1"/>
    </source>
</evidence>
<dbReference type="Proteomes" id="UP000053558">
    <property type="component" value="Unassembled WGS sequence"/>
</dbReference>
<dbReference type="OrthoDB" id="2927476at2759"/>
<evidence type="ECO:0000313" key="2">
    <source>
        <dbReference type="Proteomes" id="UP000053558"/>
    </source>
</evidence>
<dbReference type="RefSeq" id="XP_007774789.1">
    <property type="nucleotide sequence ID" value="XM_007776599.1"/>
</dbReference>
<dbReference type="KEGG" id="cput:CONPUDRAFT_66572"/>
<feature type="non-terminal residue" evidence="1">
    <location>
        <position position="1"/>
    </location>
</feature>
<dbReference type="AlphaFoldDB" id="A0A5M3M7B2"/>
<protein>
    <submittedName>
        <fullName evidence="1">Uncharacterized protein</fullName>
    </submittedName>
</protein>